<protein>
    <submittedName>
        <fullName evidence="1">Uncharacterized protein</fullName>
    </submittedName>
</protein>
<dbReference type="Proteomes" id="UP000663872">
    <property type="component" value="Unassembled WGS sequence"/>
</dbReference>
<gene>
    <name evidence="1" type="ORF">GRG538_LOCUS10862</name>
</gene>
<dbReference type="AlphaFoldDB" id="A0A818AR88"/>
<proteinExistence type="predicted"/>
<organism evidence="1 2">
    <name type="scientific">Rotaria socialis</name>
    <dbReference type="NCBI Taxonomy" id="392032"/>
    <lineage>
        <taxon>Eukaryota</taxon>
        <taxon>Metazoa</taxon>
        <taxon>Spiralia</taxon>
        <taxon>Gnathifera</taxon>
        <taxon>Rotifera</taxon>
        <taxon>Eurotatoria</taxon>
        <taxon>Bdelloidea</taxon>
        <taxon>Philodinida</taxon>
        <taxon>Philodinidae</taxon>
        <taxon>Rotaria</taxon>
    </lineage>
</organism>
<dbReference type="EMBL" id="CAJNYT010001436">
    <property type="protein sequence ID" value="CAF3410495.1"/>
    <property type="molecule type" value="Genomic_DNA"/>
</dbReference>
<feature type="non-terminal residue" evidence="1">
    <location>
        <position position="72"/>
    </location>
</feature>
<evidence type="ECO:0000313" key="2">
    <source>
        <dbReference type="Proteomes" id="UP000663872"/>
    </source>
</evidence>
<reference evidence="1" key="1">
    <citation type="submission" date="2021-02" db="EMBL/GenBank/DDBJ databases">
        <authorList>
            <person name="Nowell W R."/>
        </authorList>
    </citation>
    <scope>NUCLEOTIDE SEQUENCE</scope>
</reference>
<evidence type="ECO:0000313" key="1">
    <source>
        <dbReference type="EMBL" id="CAF3410495.1"/>
    </source>
</evidence>
<name>A0A818AR88_9BILA</name>
<accession>A0A818AR88</accession>
<comment type="caution">
    <text evidence="1">The sequence shown here is derived from an EMBL/GenBank/DDBJ whole genome shotgun (WGS) entry which is preliminary data.</text>
</comment>
<sequence>MTIAVHEMINNVNRQSLNSINSGLHIKERILQRLAIGSAHINQFERKFQEALGKQKDAAAIPVITDDIREPK</sequence>